<evidence type="ECO:0000256" key="2">
    <source>
        <dbReference type="ARBA" id="ARBA00008156"/>
    </source>
</evidence>
<protein>
    <submittedName>
        <fullName evidence="6">Alcohol dehydrogenase (Cytochrome c)</fullName>
    </submittedName>
</protein>
<keyword evidence="7" id="KW-1185">Reference proteome</keyword>
<dbReference type="AlphaFoldDB" id="A0A1H4B376"/>
<dbReference type="InterPro" id="IPR002372">
    <property type="entry name" value="PQQ_rpt_dom"/>
</dbReference>
<dbReference type="SUPFAM" id="SSF50998">
    <property type="entry name" value="Quinoprotein alcohol dehydrogenase-like"/>
    <property type="match status" value="1"/>
</dbReference>
<dbReference type="RefSeq" id="WP_175478843.1">
    <property type="nucleotide sequence ID" value="NZ_FNQM01000005.1"/>
</dbReference>
<dbReference type="GO" id="GO:0016491">
    <property type="term" value="F:oxidoreductase activity"/>
    <property type="evidence" value="ECO:0007669"/>
    <property type="project" value="UniProtKB-KW"/>
</dbReference>
<dbReference type="PANTHER" id="PTHR32303">
    <property type="entry name" value="QUINOPROTEIN ALCOHOL DEHYDROGENASE (CYTOCHROME C)"/>
    <property type="match status" value="1"/>
</dbReference>
<dbReference type="Gene3D" id="2.140.10.10">
    <property type="entry name" value="Quinoprotein alcohol dehydrogenase-like superfamily"/>
    <property type="match status" value="1"/>
</dbReference>
<dbReference type="SMART" id="SM00564">
    <property type="entry name" value="PQQ"/>
    <property type="match status" value="3"/>
</dbReference>
<evidence type="ECO:0000256" key="4">
    <source>
        <dbReference type="SAM" id="SignalP"/>
    </source>
</evidence>
<gene>
    <name evidence="6" type="ORF">SAMN05444370_1051</name>
</gene>
<accession>A0A1H4B376</accession>
<evidence type="ECO:0000313" key="6">
    <source>
        <dbReference type="EMBL" id="SEA42536.1"/>
    </source>
</evidence>
<dbReference type="PANTHER" id="PTHR32303:SF4">
    <property type="entry name" value="QUINOPROTEIN GLUCOSE DEHYDROGENASE"/>
    <property type="match status" value="1"/>
</dbReference>
<keyword evidence="3" id="KW-0560">Oxidoreductase</keyword>
<dbReference type="EMBL" id="FNQM01000005">
    <property type="protein sequence ID" value="SEA42536.1"/>
    <property type="molecule type" value="Genomic_DNA"/>
</dbReference>
<dbReference type="STRING" id="89524.SAMN05444370_1051"/>
<proteinExistence type="inferred from homology"/>
<dbReference type="InterPro" id="IPR018391">
    <property type="entry name" value="PQQ_b-propeller_rpt"/>
</dbReference>
<keyword evidence="4" id="KW-0732">Signal</keyword>
<evidence type="ECO:0000256" key="3">
    <source>
        <dbReference type="ARBA" id="ARBA00023002"/>
    </source>
</evidence>
<sequence>MKKLTAALLAGTMLAAPAIANDSVTTLSSNPNGWVLQTGDYANTRYSKLTQINRDNVGDLQVAWSFSTGVLRGHEGGPLVIGDIMYVHSPFPNKVYALDLNNDGKIIWRYEPKQDPDVIAVMCCDTVNRGPAYADGKIFLHQADTTLVALDAKSGRVVWTAVNGDPSVGETNTATVLPVKDKIIVGISGGEFGVRGHTTAYDMNTGERVWRAYSMGPDEEMLVDPEQTTHLGEPIGENS</sequence>
<feature type="domain" description="Pyrrolo-quinoline quinone repeat" evidence="5">
    <location>
        <begin position="34"/>
        <end position="221"/>
    </location>
</feature>
<dbReference type="Proteomes" id="UP000198703">
    <property type="component" value="Unassembled WGS sequence"/>
</dbReference>
<feature type="signal peptide" evidence="4">
    <location>
        <begin position="1"/>
        <end position="20"/>
    </location>
</feature>
<name>A0A1H4B376_9RHOB</name>
<evidence type="ECO:0000256" key="1">
    <source>
        <dbReference type="ARBA" id="ARBA00001931"/>
    </source>
</evidence>
<reference evidence="6 7" key="1">
    <citation type="submission" date="2016-10" db="EMBL/GenBank/DDBJ databases">
        <authorList>
            <person name="de Groot N.N."/>
        </authorList>
    </citation>
    <scope>NUCLEOTIDE SEQUENCE [LARGE SCALE GENOMIC DNA]</scope>
    <source>
        <strain evidence="6 7">DSM 15345</strain>
    </source>
</reference>
<evidence type="ECO:0000313" key="7">
    <source>
        <dbReference type="Proteomes" id="UP000198703"/>
    </source>
</evidence>
<comment type="similarity">
    <text evidence="2">Belongs to the bacterial PQQ dehydrogenase family.</text>
</comment>
<dbReference type="InterPro" id="IPR011047">
    <property type="entry name" value="Quinoprotein_ADH-like_sf"/>
</dbReference>
<evidence type="ECO:0000259" key="5">
    <source>
        <dbReference type="Pfam" id="PF01011"/>
    </source>
</evidence>
<feature type="non-terminal residue" evidence="6">
    <location>
        <position position="239"/>
    </location>
</feature>
<dbReference type="Pfam" id="PF01011">
    <property type="entry name" value="PQQ"/>
    <property type="match status" value="1"/>
</dbReference>
<comment type="cofactor">
    <cofactor evidence="1">
        <name>pyrroloquinoline quinone</name>
        <dbReference type="ChEBI" id="CHEBI:58442"/>
    </cofactor>
</comment>
<feature type="chain" id="PRO_5011656413" evidence="4">
    <location>
        <begin position="21"/>
        <end position="239"/>
    </location>
</feature>
<organism evidence="6 7">
    <name type="scientific">Rubrimonas cliftonensis</name>
    <dbReference type="NCBI Taxonomy" id="89524"/>
    <lineage>
        <taxon>Bacteria</taxon>
        <taxon>Pseudomonadati</taxon>
        <taxon>Pseudomonadota</taxon>
        <taxon>Alphaproteobacteria</taxon>
        <taxon>Rhodobacterales</taxon>
        <taxon>Paracoccaceae</taxon>
        <taxon>Rubrimonas</taxon>
    </lineage>
</organism>